<accession>Q5Z5H7</accession>
<gene>
    <name evidence="1" type="primary">OSJNBa0031J07.30</name>
</gene>
<evidence type="ECO:0000313" key="2">
    <source>
        <dbReference type="Proteomes" id="UP000000763"/>
    </source>
</evidence>
<reference evidence="2" key="1">
    <citation type="journal article" date="2005" name="Nature">
        <title>The map-based sequence of the rice genome.</title>
        <authorList>
            <consortium name="International rice genome sequencing project (IRGSP)"/>
            <person name="Matsumoto T."/>
            <person name="Wu J."/>
            <person name="Kanamori H."/>
            <person name="Katayose Y."/>
            <person name="Fujisawa M."/>
            <person name="Namiki N."/>
            <person name="Mizuno H."/>
            <person name="Yamamoto K."/>
            <person name="Antonio B.A."/>
            <person name="Baba T."/>
            <person name="Sakata K."/>
            <person name="Nagamura Y."/>
            <person name="Aoki H."/>
            <person name="Arikawa K."/>
            <person name="Arita K."/>
            <person name="Bito T."/>
            <person name="Chiden Y."/>
            <person name="Fujitsuka N."/>
            <person name="Fukunaka R."/>
            <person name="Hamada M."/>
            <person name="Harada C."/>
            <person name="Hayashi A."/>
            <person name="Hijishita S."/>
            <person name="Honda M."/>
            <person name="Hosokawa S."/>
            <person name="Ichikawa Y."/>
            <person name="Idonuma A."/>
            <person name="Iijima M."/>
            <person name="Ikeda M."/>
            <person name="Ikeno M."/>
            <person name="Ito K."/>
            <person name="Ito S."/>
            <person name="Ito T."/>
            <person name="Ito Y."/>
            <person name="Ito Y."/>
            <person name="Iwabuchi A."/>
            <person name="Kamiya K."/>
            <person name="Karasawa W."/>
            <person name="Kurita K."/>
            <person name="Katagiri S."/>
            <person name="Kikuta A."/>
            <person name="Kobayashi H."/>
            <person name="Kobayashi N."/>
            <person name="Machita K."/>
            <person name="Maehara T."/>
            <person name="Masukawa M."/>
            <person name="Mizubayashi T."/>
            <person name="Mukai Y."/>
            <person name="Nagasaki H."/>
            <person name="Nagata Y."/>
            <person name="Naito S."/>
            <person name="Nakashima M."/>
            <person name="Nakama Y."/>
            <person name="Nakamichi Y."/>
            <person name="Nakamura M."/>
            <person name="Meguro A."/>
            <person name="Negishi M."/>
            <person name="Ohta I."/>
            <person name="Ohta T."/>
            <person name="Okamoto M."/>
            <person name="Ono N."/>
            <person name="Saji S."/>
            <person name="Sakaguchi M."/>
            <person name="Sakai K."/>
            <person name="Shibata M."/>
            <person name="Shimokawa T."/>
            <person name="Song J."/>
            <person name="Takazaki Y."/>
            <person name="Terasawa K."/>
            <person name="Tsugane M."/>
            <person name="Tsuji K."/>
            <person name="Ueda S."/>
            <person name="Waki K."/>
            <person name="Yamagata H."/>
            <person name="Yamamoto M."/>
            <person name="Yamamoto S."/>
            <person name="Yamane H."/>
            <person name="Yoshiki S."/>
            <person name="Yoshihara R."/>
            <person name="Yukawa K."/>
            <person name="Zhong H."/>
            <person name="Yano M."/>
            <person name="Yuan Q."/>
            <person name="Ouyang S."/>
            <person name="Liu J."/>
            <person name="Jones K.M."/>
            <person name="Gansberger K."/>
            <person name="Moffat K."/>
            <person name="Hill J."/>
            <person name="Bera J."/>
            <person name="Fadrosh D."/>
            <person name="Jin S."/>
            <person name="Johri S."/>
            <person name="Kim M."/>
            <person name="Overton L."/>
            <person name="Reardon M."/>
            <person name="Tsitrin T."/>
            <person name="Vuong H."/>
            <person name="Weaver B."/>
            <person name="Ciecko A."/>
            <person name="Tallon L."/>
            <person name="Jackson J."/>
            <person name="Pai G."/>
            <person name="Aken S.V."/>
            <person name="Utterback T."/>
            <person name="Reidmuller S."/>
            <person name="Feldblyum T."/>
            <person name="Hsiao J."/>
            <person name="Zismann V."/>
            <person name="Iobst S."/>
            <person name="de Vazeille A.R."/>
            <person name="Buell C.R."/>
            <person name="Ying K."/>
            <person name="Li Y."/>
            <person name="Lu T."/>
            <person name="Huang Y."/>
            <person name="Zhao Q."/>
            <person name="Feng Q."/>
            <person name="Zhang L."/>
            <person name="Zhu J."/>
            <person name="Weng Q."/>
            <person name="Mu J."/>
            <person name="Lu Y."/>
            <person name="Fan D."/>
            <person name="Liu Y."/>
            <person name="Guan J."/>
            <person name="Zhang Y."/>
            <person name="Yu S."/>
            <person name="Liu X."/>
            <person name="Zhang Y."/>
            <person name="Hong G."/>
            <person name="Han B."/>
            <person name="Choisne N."/>
            <person name="Demange N."/>
            <person name="Orjeda G."/>
            <person name="Samain S."/>
            <person name="Cattolico L."/>
            <person name="Pelletier E."/>
            <person name="Couloux A."/>
            <person name="Segurens B."/>
            <person name="Wincker P."/>
            <person name="D'Hont A."/>
            <person name="Scarpelli C."/>
            <person name="Weissenbach J."/>
            <person name="Salanoubat M."/>
            <person name="Quetier F."/>
            <person name="Yu Y."/>
            <person name="Kim H.R."/>
            <person name="Rambo T."/>
            <person name="Currie J."/>
            <person name="Collura K."/>
            <person name="Luo M."/>
            <person name="Yang T."/>
            <person name="Ammiraju J.S.S."/>
            <person name="Engler F."/>
            <person name="Soderlund C."/>
            <person name="Wing R.A."/>
            <person name="Palmer L.E."/>
            <person name="de la Bastide M."/>
            <person name="Spiegel L."/>
            <person name="Nascimento L."/>
            <person name="Zutavern T."/>
            <person name="O'Shaughnessy A."/>
            <person name="Dike S."/>
            <person name="Dedhia N."/>
            <person name="Preston R."/>
            <person name="Balija V."/>
            <person name="McCombie W.R."/>
            <person name="Chow T."/>
            <person name="Chen H."/>
            <person name="Chung M."/>
            <person name="Chen C."/>
            <person name="Shaw J."/>
            <person name="Wu H."/>
            <person name="Hsiao K."/>
            <person name="Chao Y."/>
            <person name="Chu M."/>
            <person name="Cheng C."/>
            <person name="Hour A."/>
            <person name="Lee P."/>
            <person name="Lin S."/>
            <person name="Lin Y."/>
            <person name="Liou J."/>
            <person name="Liu S."/>
            <person name="Hsing Y."/>
            <person name="Raghuvanshi S."/>
            <person name="Mohanty A."/>
            <person name="Bharti A.K."/>
            <person name="Gaur A."/>
            <person name="Gupta V."/>
            <person name="Kumar D."/>
            <person name="Ravi V."/>
            <person name="Vij S."/>
            <person name="Kapur A."/>
            <person name="Khurana P."/>
            <person name="Khurana P."/>
            <person name="Khurana J.P."/>
            <person name="Tyagi A.K."/>
            <person name="Gaikwad K."/>
            <person name="Singh A."/>
            <person name="Dalal V."/>
            <person name="Srivastava S."/>
            <person name="Dixit A."/>
            <person name="Pal A.K."/>
            <person name="Ghazi I.A."/>
            <person name="Yadav M."/>
            <person name="Pandit A."/>
            <person name="Bhargava A."/>
            <person name="Sureshbabu K."/>
            <person name="Batra K."/>
            <person name="Sharma T.R."/>
            <person name="Mohapatra T."/>
            <person name="Singh N.K."/>
            <person name="Messing J."/>
            <person name="Nelson A.B."/>
            <person name="Fuks G."/>
            <person name="Kavchok S."/>
            <person name="Keizer G."/>
            <person name="Linton E."/>
            <person name="Llaca V."/>
            <person name="Song R."/>
            <person name="Tanyolac B."/>
            <person name="Young S."/>
            <person name="Ho-Il K."/>
            <person name="Hahn J.H."/>
            <person name="Sangsakoo G."/>
            <person name="Vanavichit A."/>
            <person name="de Mattos Luiz.A.T."/>
            <person name="Zimmer P.D."/>
            <person name="Malone G."/>
            <person name="Dellagostin O."/>
            <person name="de Oliveira A.C."/>
            <person name="Bevan M."/>
            <person name="Bancroft I."/>
            <person name="Minx P."/>
            <person name="Cordum H."/>
            <person name="Wilson R."/>
            <person name="Cheng Z."/>
            <person name="Jin W."/>
            <person name="Jiang J."/>
            <person name="Leong S.A."/>
            <person name="Iwama H."/>
            <person name="Gojobori T."/>
            <person name="Itoh T."/>
            <person name="Niimura Y."/>
            <person name="Fujii Y."/>
            <person name="Habara T."/>
            <person name="Sakai H."/>
            <person name="Sato Y."/>
            <person name="Wilson G."/>
            <person name="Kumar K."/>
            <person name="McCouch S."/>
            <person name="Juretic N."/>
            <person name="Hoen D."/>
            <person name="Wright S."/>
            <person name="Bruskiewich R."/>
            <person name="Bureau T."/>
            <person name="Miyao A."/>
            <person name="Hirochika H."/>
            <person name="Nishikawa T."/>
            <person name="Kadowaki K."/>
            <person name="Sugiura M."/>
            <person name="Burr B."/>
            <person name="Sasaki T."/>
        </authorList>
    </citation>
    <scope>NUCLEOTIDE SEQUENCE [LARGE SCALE GENOMIC DNA]</scope>
    <source>
        <strain evidence="2">cv. Nipponbare</strain>
    </source>
</reference>
<name>Q5Z5H7_ORYSJ</name>
<reference evidence="2" key="2">
    <citation type="journal article" date="2008" name="Nucleic Acids Res.">
        <title>The rice annotation project database (RAP-DB): 2008 update.</title>
        <authorList>
            <consortium name="The rice annotation project (RAP)"/>
        </authorList>
    </citation>
    <scope>GENOME REANNOTATION</scope>
    <source>
        <strain evidence="2">cv. Nipponbare</strain>
    </source>
</reference>
<sequence>MRAASRCTTRVHGLLLHLFASKHPSVSVACLTIAGTMRISDSTCKQIKQQENDLVSKPTCIYIDIRMHACCLLLCPIHTSHARICLLLVPARMAEAPMRIAKPVALGRSRACSTSCAVARGHASSHPSCGCEDLPSRITGGET</sequence>
<evidence type="ECO:0000313" key="1">
    <source>
        <dbReference type="EMBL" id="BAD62077.1"/>
    </source>
</evidence>
<organism evidence="1 2">
    <name type="scientific">Oryza sativa subsp. japonica</name>
    <name type="common">Rice</name>
    <dbReference type="NCBI Taxonomy" id="39947"/>
    <lineage>
        <taxon>Eukaryota</taxon>
        <taxon>Viridiplantae</taxon>
        <taxon>Streptophyta</taxon>
        <taxon>Embryophyta</taxon>
        <taxon>Tracheophyta</taxon>
        <taxon>Spermatophyta</taxon>
        <taxon>Magnoliopsida</taxon>
        <taxon>Liliopsida</taxon>
        <taxon>Poales</taxon>
        <taxon>Poaceae</taxon>
        <taxon>BOP clade</taxon>
        <taxon>Oryzoideae</taxon>
        <taxon>Oryzeae</taxon>
        <taxon>Oryzinae</taxon>
        <taxon>Oryza</taxon>
        <taxon>Oryza sativa</taxon>
    </lineage>
</organism>
<proteinExistence type="predicted"/>
<dbReference type="AlphaFoldDB" id="Q5Z5H7"/>
<protein>
    <submittedName>
        <fullName evidence="1">Uncharacterized protein</fullName>
    </submittedName>
</protein>
<dbReference type="Proteomes" id="UP000000763">
    <property type="component" value="Chromosome 6"/>
</dbReference>
<dbReference type="EMBL" id="AP005688">
    <property type="protein sequence ID" value="BAD62077.1"/>
    <property type="molecule type" value="Genomic_DNA"/>
</dbReference>